<evidence type="ECO:0000313" key="2">
    <source>
        <dbReference type="EMBL" id="EJK61914.1"/>
    </source>
</evidence>
<organism evidence="2 3">
    <name type="scientific">Thalassiosira oceanica</name>
    <name type="common">Marine diatom</name>
    <dbReference type="NCBI Taxonomy" id="159749"/>
    <lineage>
        <taxon>Eukaryota</taxon>
        <taxon>Sar</taxon>
        <taxon>Stramenopiles</taxon>
        <taxon>Ochrophyta</taxon>
        <taxon>Bacillariophyta</taxon>
        <taxon>Coscinodiscophyceae</taxon>
        <taxon>Thalassiosirophycidae</taxon>
        <taxon>Thalassiosirales</taxon>
        <taxon>Thalassiosiraceae</taxon>
        <taxon>Thalassiosira</taxon>
    </lineage>
</organism>
<evidence type="ECO:0000256" key="1">
    <source>
        <dbReference type="SAM" id="MobiDB-lite"/>
    </source>
</evidence>
<sequence>RTAADVRALRRQEVAPGVHVLTRPDVAFHQRPARRRRDKPVRGPHHVQARDVYRRAVEVEPAAPQRVGRPAVEDVAPGFQQARPEVRREGRVAVPRVVDHVRQSREGPPAGDMVRQCQQVGEPAPLREAQDALEPSVVLSLLPDPPEQRERLAEAVVGVPLLCHQVLCHRSASSPGPGAWKRKGASGAATESGRPSSASRAPARRADRPRRSSPVCLFPWRRRTLLLFRLSSSSVIFVGLV</sequence>
<protein>
    <submittedName>
        <fullName evidence="2">Uncharacterized protein</fullName>
    </submittedName>
</protein>
<comment type="caution">
    <text evidence="2">The sequence shown here is derived from an EMBL/GenBank/DDBJ whole genome shotgun (WGS) entry which is preliminary data.</text>
</comment>
<feature type="region of interest" description="Disordered" evidence="1">
    <location>
        <begin position="172"/>
        <end position="211"/>
    </location>
</feature>
<dbReference type="Proteomes" id="UP000266841">
    <property type="component" value="Unassembled WGS sequence"/>
</dbReference>
<keyword evidence="3" id="KW-1185">Reference proteome</keyword>
<gene>
    <name evidence="2" type="ORF">THAOC_17508</name>
</gene>
<accession>K0SAC3</accession>
<dbReference type="EMBL" id="AGNL01019319">
    <property type="protein sequence ID" value="EJK61914.1"/>
    <property type="molecule type" value="Genomic_DNA"/>
</dbReference>
<feature type="non-terminal residue" evidence="2">
    <location>
        <position position="1"/>
    </location>
</feature>
<dbReference type="AlphaFoldDB" id="K0SAC3"/>
<reference evidence="2 3" key="1">
    <citation type="journal article" date="2012" name="Genome Biol.">
        <title>Genome and low-iron response of an oceanic diatom adapted to chronic iron limitation.</title>
        <authorList>
            <person name="Lommer M."/>
            <person name="Specht M."/>
            <person name="Roy A.S."/>
            <person name="Kraemer L."/>
            <person name="Andreson R."/>
            <person name="Gutowska M.A."/>
            <person name="Wolf J."/>
            <person name="Bergner S.V."/>
            <person name="Schilhabel M.B."/>
            <person name="Klostermeier U.C."/>
            <person name="Beiko R.G."/>
            <person name="Rosenstiel P."/>
            <person name="Hippler M."/>
            <person name="Laroche J."/>
        </authorList>
    </citation>
    <scope>NUCLEOTIDE SEQUENCE [LARGE SCALE GENOMIC DNA]</scope>
    <source>
        <strain evidence="2 3">CCMP1005</strain>
    </source>
</reference>
<name>K0SAC3_THAOC</name>
<evidence type="ECO:0000313" key="3">
    <source>
        <dbReference type="Proteomes" id="UP000266841"/>
    </source>
</evidence>
<proteinExistence type="predicted"/>